<accession>A0A545TJ00</accession>
<sequence>MLSQEQFINQLFELRAQYRTDNAWVGSWDESWNDDEVLAKFIRCAFNLYEATARNNLKLTLLGGTEIRLDDQYIRNFGVTGVNGIQDESTRIHIRNARERWLKNYLYTGNKPPKPYAPVNGTGSILSEKSWTPILNDALIIGAITGGQDFALALTPEEQNAWKLMFPEDRDDPNTARPLGGKINHLVDQFGQGKSKWKRFLKTRKDMFIDPGYRNLRVFSRELLGLYFAGYEPVFTSQQLGFRPSNKPNPLDFKIYLHKLRKLGFQNSVANRRVLMQEISKFLFDDAQALGQDWTD</sequence>
<name>A0A545TJ00_9GAMM</name>
<gene>
    <name evidence="1" type="ORF">FLL45_04370</name>
</gene>
<reference evidence="1 2" key="1">
    <citation type="submission" date="2019-06" db="EMBL/GenBank/DDBJ databases">
        <title>Draft genome of Aliikangiella marina GYP-15.</title>
        <authorList>
            <person name="Wang G."/>
        </authorList>
    </citation>
    <scope>NUCLEOTIDE SEQUENCE [LARGE SCALE GENOMIC DNA]</scope>
    <source>
        <strain evidence="1 2">GYP-15</strain>
    </source>
</reference>
<dbReference type="AlphaFoldDB" id="A0A545TJ00"/>
<organism evidence="1 2">
    <name type="scientific">Aliikangiella marina</name>
    <dbReference type="NCBI Taxonomy" id="1712262"/>
    <lineage>
        <taxon>Bacteria</taxon>
        <taxon>Pseudomonadati</taxon>
        <taxon>Pseudomonadota</taxon>
        <taxon>Gammaproteobacteria</taxon>
        <taxon>Oceanospirillales</taxon>
        <taxon>Pleioneaceae</taxon>
        <taxon>Aliikangiella</taxon>
    </lineage>
</organism>
<evidence type="ECO:0000313" key="1">
    <source>
        <dbReference type="EMBL" id="TQV77188.1"/>
    </source>
</evidence>
<dbReference type="RefSeq" id="WP_142888548.1">
    <property type="nucleotide sequence ID" value="NZ_VIKR01000001.1"/>
</dbReference>
<dbReference type="Proteomes" id="UP000317839">
    <property type="component" value="Unassembled WGS sequence"/>
</dbReference>
<dbReference type="OrthoDB" id="6457449at2"/>
<evidence type="ECO:0000313" key="2">
    <source>
        <dbReference type="Proteomes" id="UP000317839"/>
    </source>
</evidence>
<proteinExistence type="predicted"/>
<protein>
    <submittedName>
        <fullName evidence="1">Uncharacterized protein</fullName>
    </submittedName>
</protein>
<comment type="caution">
    <text evidence="1">The sequence shown here is derived from an EMBL/GenBank/DDBJ whole genome shotgun (WGS) entry which is preliminary data.</text>
</comment>
<dbReference type="EMBL" id="VIKR01000001">
    <property type="protein sequence ID" value="TQV77188.1"/>
    <property type="molecule type" value="Genomic_DNA"/>
</dbReference>
<keyword evidence="2" id="KW-1185">Reference proteome</keyword>